<evidence type="ECO:0000256" key="2">
    <source>
        <dbReference type="SAM" id="Phobius"/>
    </source>
</evidence>
<evidence type="ECO:0000313" key="4">
    <source>
        <dbReference type="Proteomes" id="UP001165085"/>
    </source>
</evidence>
<proteinExistence type="predicted"/>
<feature type="transmembrane region" description="Helical" evidence="2">
    <location>
        <begin position="18"/>
        <end position="46"/>
    </location>
</feature>
<feature type="transmembrane region" description="Helical" evidence="2">
    <location>
        <begin position="95"/>
        <end position="113"/>
    </location>
</feature>
<protein>
    <submittedName>
        <fullName evidence="3">Uncharacterized protein</fullName>
    </submittedName>
</protein>
<reference evidence="4" key="1">
    <citation type="journal article" date="2023" name="Commun. Biol.">
        <title>Genome analysis of Parmales, the sister group of diatoms, reveals the evolutionary specialization of diatoms from phago-mixotrophs to photoautotrophs.</title>
        <authorList>
            <person name="Ban H."/>
            <person name="Sato S."/>
            <person name="Yoshikawa S."/>
            <person name="Yamada K."/>
            <person name="Nakamura Y."/>
            <person name="Ichinomiya M."/>
            <person name="Sato N."/>
            <person name="Blanc-Mathieu R."/>
            <person name="Endo H."/>
            <person name="Kuwata A."/>
            <person name="Ogata H."/>
        </authorList>
    </citation>
    <scope>NUCLEOTIDE SEQUENCE [LARGE SCALE GENOMIC DNA]</scope>
    <source>
        <strain evidence="4">NIES 3701</strain>
    </source>
</reference>
<feature type="transmembrane region" description="Helical" evidence="2">
    <location>
        <begin position="66"/>
        <end position="83"/>
    </location>
</feature>
<organism evidence="3 4">
    <name type="scientific">Triparma strigata</name>
    <dbReference type="NCBI Taxonomy" id="1606541"/>
    <lineage>
        <taxon>Eukaryota</taxon>
        <taxon>Sar</taxon>
        <taxon>Stramenopiles</taxon>
        <taxon>Ochrophyta</taxon>
        <taxon>Bolidophyceae</taxon>
        <taxon>Parmales</taxon>
        <taxon>Triparmaceae</taxon>
        <taxon>Triparma</taxon>
    </lineage>
</organism>
<feature type="region of interest" description="Disordered" evidence="1">
    <location>
        <begin position="217"/>
        <end position="265"/>
    </location>
</feature>
<evidence type="ECO:0000256" key="1">
    <source>
        <dbReference type="SAM" id="MobiDB-lite"/>
    </source>
</evidence>
<keyword evidence="2" id="KW-0472">Membrane</keyword>
<keyword evidence="2" id="KW-1133">Transmembrane helix</keyword>
<sequence>MYEPWCYNFEVKETVRKLLLTGGLIFFNPGSASQIVVSMLMCLGSIRTYAYYNPFVDSKTDIIAEVGQWSLFFIMFGALLIRVNMDSESLQDRSYFDVILVIVNLTPLLLPLIQHLAIVKNFKSVQVLSTAVSQVGAYFGFGGDLVAAKKQIETLKKNLKELSERTGGSGGDEEKGVGGREVVVSRIQVSGVMLGEGLGGVELIDFKKGGVGGGGKMMSIKLSDNEGPKRQPSKPAPTVRGSKVPSRKGKQVGTKGGGREQDILL</sequence>
<name>A0A9W6ZGK1_9STRA</name>
<dbReference type="Proteomes" id="UP001165085">
    <property type="component" value="Unassembled WGS sequence"/>
</dbReference>
<keyword evidence="4" id="KW-1185">Reference proteome</keyword>
<dbReference type="OrthoDB" id="5950997at2759"/>
<dbReference type="EMBL" id="BRXY01000024">
    <property type="protein sequence ID" value="GMH54029.1"/>
    <property type="molecule type" value="Genomic_DNA"/>
</dbReference>
<evidence type="ECO:0000313" key="3">
    <source>
        <dbReference type="EMBL" id="GMH54029.1"/>
    </source>
</evidence>
<accession>A0A9W6ZGK1</accession>
<dbReference type="AlphaFoldDB" id="A0A9W6ZGK1"/>
<keyword evidence="2" id="KW-0812">Transmembrane</keyword>
<comment type="caution">
    <text evidence="3">The sequence shown here is derived from an EMBL/GenBank/DDBJ whole genome shotgun (WGS) entry which is preliminary data.</text>
</comment>
<gene>
    <name evidence="3" type="ORF">TrST_g5735</name>
</gene>